<feature type="domain" description="T-SNARE coiled-coil homology" evidence="14">
    <location>
        <begin position="45"/>
        <end position="107"/>
    </location>
</feature>
<keyword evidence="6" id="KW-0963">Cytoplasm</keyword>
<keyword evidence="10" id="KW-0966">Cell projection</keyword>
<dbReference type="GO" id="GO:0030027">
    <property type="term" value="C:lamellipodium"/>
    <property type="evidence" value="ECO:0007669"/>
    <property type="project" value="UniProtKB-SubCell"/>
</dbReference>
<dbReference type="SMART" id="SM00326">
    <property type="entry name" value="SH3"/>
    <property type="match status" value="1"/>
</dbReference>
<sequence length="479" mass="51936">MAELQMLLEEEIPAGKRALVESYQNLSRVAEYCENNYVQAQDKKKALEETKAYTTQSLASVAYQINALANNVLQLLDIQASQLRRMESSINHISQTVDIHKEKVARREIGILTTNKNTSRTHKIIAPGNMERPVRYIRKPIDYTLLDDVGHGVKYFLSHHGSIETCVLFGTVLPSSRRNTPYKTLEPVKPPVVPNDYMTSPARLGSQHSPARTASLNQRPRTHSGSSGGSGGRENSGGSGVGIPLAVPTPSPPSMGQVATSSASVPQGPGLGPIPMSQFGTISRQISRHSSSTTSSASMVSATGTYRRAPSVSSQQPHINGGPAYPQNSVSVAPPPPPPMVQLTPQIPLTGFVARMQESITDSPAPPPPPPPEDIGVFEEPSPPPPPPPVDYEEEEAAVVHYSDPYSDGDPQWAPKAYLEKVVAIYDYSKDKEDELSFMEGAIIYIIKKNDDGWFEGVCNGVTGLFPGNYVESIMHYAD</sequence>
<evidence type="ECO:0000256" key="2">
    <source>
        <dbReference type="ARBA" id="ARBA00004486"/>
    </source>
</evidence>
<evidence type="ECO:0000256" key="10">
    <source>
        <dbReference type="ARBA" id="ARBA00023273"/>
    </source>
</evidence>
<feature type="compositionally biased region" description="Polar residues" evidence="12">
    <location>
        <begin position="206"/>
        <end position="219"/>
    </location>
</feature>
<dbReference type="GO" id="GO:0035591">
    <property type="term" value="F:signaling adaptor activity"/>
    <property type="evidence" value="ECO:0007669"/>
    <property type="project" value="TreeGrafter"/>
</dbReference>
<dbReference type="Proteomes" id="UP000472265">
    <property type="component" value="Chromosome 21"/>
</dbReference>
<organism evidence="15 16">
    <name type="scientific">Sparus aurata</name>
    <name type="common">Gilthead sea bream</name>
    <dbReference type="NCBI Taxonomy" id="8175"/>
    <lineage>
        <taxon>Eukaryota</taxon>
        <taxon>Metazoa</taxon>
        <taxon>Chordata</taxon>
        <taxon>Craniata</taxon>
        <taxon>Vertebrata</taxon>
        <taxon>Euteleostomi</taxon>
        <taxon>Actinopterygii</taxon>
        <taxon>Neopterygii</taxon>
        <taxon>Teleostei</taxon>
        <taxon>Neoteleostei</taxon>
        <taxon>Acanthomorphata</taxon>
        <taxon>Eupercaria</taxon>
        <taxon>Spariformes</taxon>
        <taxon>Sparidae</taxon>
        <taxon>Sparus</taxon>
    </lineage>
</organism>
<keyword evidence="5 11" id="KW-0728">SH3 domain</keyword>
<dbReference type="PROSITE" id="PS50002">
    <property type="entry name" value="SH3"/>
    <property type="match status" value="1"/>
</dbReference>
<evidence type="ECO:0000256" key="8">
    <source>
        <dbReference type="ARBA" id="ARBA00023054"/>
    </source>
</evidence>
<evidence type="ECO:0000256" key="9">
    <source>
        <dbReference type="ARBA" id="ARBA00023212"/>
    </source>
</evidence>
<dbReference type="InterPro" id="IPR012849">
    <property type="entry name" value="Abl-interactor_HHR_dom"/>
</dbReference>
<dbReference type="FunFam" id="2.30.30.40:FF:000002">
    <property type="entry name" value="abl interactor 1 isoform X1"/>
    <property type="match status" value="1"/>
</dbReference>
<dbReference type="PANTHER" id="PTHR10460">
    <property type="entry name" value="ABL INTERACTOR FAMILY MEMBER"/>
    <property type="match status" value="1"/>
</dbReference>
<dbReference type="GO" id="GO:0031209">
    <property type="term" value="C:SCAR complex"/>
    <property type="evidence" value="ECO:0007669"/>
    <property type="project" value="TreeGrafter"/>
</dbReference>
<evidence type="ECO:0000256" key="12">
    <source>
        <dbReference type="SAM" id="MobiDB-lite"/>
    </source>
</evidence>
<dbReference type="PANTHER" id="PTHR10460:SF40">
    <property type="entry name" value="ABL INTERACTOR 1 ISOFORM X1"/>
    <property type="match status" value="1"/>
</dbReference>
<dbReference type="PROSITE" id="PS50192">
    <property type="entry name" value="T_SNARE"/>
    <property type="match status" value="1"/>
</dbReference>
<dbReference type="InterPro" id="IPR036028">
    <property type="entry name" value="SH3-like_dom_sf"/>
</dbReference>
<dbReference type="GeneTree" id="ENSGT00940000154811"/>
<dbReference type="Pfam" id="PF07815">
    <property type="entry name" value="Abi_HHR"/>
    <property type="match status" value="1"/>
</dbReference>
<dbReference type="InterPro" id="IPR028457">
    <property type="entry name" value="ABI"/>
</dbReference>
<evidence type="ECO:0000313" key="16">
    <source>
        <dbReference type="Proteomes" id="UP000472265"/>
    </source>
</evidence>
<dbReference type="Gene3D" id="2.30.30.40">
    <property type="entry name" value="SH3 Domains"/>
    <property type="match status" value="1"/>
</dbReference>
<dbReference type="InterPro" id="IPR001452">
    <property type="entry name" value="SH3_domain"/>
</dbReference>
<evidence type="ECO:0000256" key="1">
    <source>
        <dbReference type="ARBA" id="ARBA00004245"/>
    </source>
</evidence>
<keyword evidence="7" id="KW-0597">Phosphoprotein</keyword>
<proteinExistence type="inferred from homology"/>
<dbReference type="PRINTS" id="PR00499">
    <property type="entry name" value="P67PHOX"/>
</dbReference>
<feature type="compositionally biased region" description="Low complexity" evidence="12">
    <location>
        <begin position="281"/>
        <end position="305"/>
    </location>
</feature>
<keyword evidence="8" id="KW-0175">Coiled coil</keyword>
<comment type="subcellular location">
    <subcellularLocation>
        <location evidence="2">Cell projection</location>
        <location evidence="2">Filopodium</location>
    </subcellularLocation>
    <subcellularLocation>
        <location evidence="3">Cell projection</location>
        <location evidence="3">Lamellipodium</location>
    </subcellularLocation>
    <subcellularLocation>
        <location evidence="1">Cytoplasm</location>
        <location evidence="1">Cytoskeleton</location>
    </subcellularLocation>
</comment>
<evidence type="ECO:0000256" key="11">
    <source>
        <dbReference type="PROSITE-ProRule" id="PRU00192"/>
    </source>
</evidence>
<feature type="compositionally biased region" description="Pro residues" evidence="12">
    <location>
        <begin position="381"/>
        <end position="390"/>
    </location>
</feature>
<evidence type="ECO:0000256" key="7">
    <source>
        <dbReference type="ARBA" id="ARBA00022553"/>
    </source>
</evidence>
<dbReference type="AlphaFoldDB" id="A0A671VHI8"/>
<dbReference type="GO" id="GO:0030175">
    <property type="term" value="C:filopodium"/>
    <property type="evidence" value="ECO:0007669"/>
    <property type="project" value="UniProtKB-SubCell"/>
</dbReference>
<reference evidence="15" key="3">
    <citation type="submission" date="2025-09" db="UniProtKB">
        <authorList>
            <consortium name="Ensembl"/>
        </authorList>
    </citation>
    <scope>IDENTIFICATION</scope>
</reference>
<evidence type="ECO:0000259" key="13">
    <source>
        <dbReference type="PROSITE" id="PS50002"/>
    </source>
</evidence>
<keyword evidence="16" id="KW-1185">Reference proteome</keyword>
<evidence type="ECO:0000259" key="14">
    <source>
        <dbReference type="PROSITE" id="PS50192"/>
    </source>
</evidence>
<dbReference type="GO" id="GO:0017124">
    <property type="term" value="F:SH3 domain binding"/>
    <property type="evidence" value="ECO:0007669"/>
    <property type="project" value="TreeGrafter"/>
</dbReference>
<dbReference type="Pfam" id="PF00018">
    <property type="entry name" value="SH3_1"/>
    <property type="match status" value="1"/>
</dbReference>
<dbReference type="InterPro" id="IPR035725">
    <property type="entry name" value="Abi1_SH3"/>
</dbReference>
<feature type="compositionally biased region" description="Pro residues" evidence="12">
    <location>
        <begin position="364"/>
        <end position="373"/>
    </location>
</feature>
<dbReference type="CDD" id="cd11971">
    <property type="entry name" value="SH3_Abi1"/>
    <property type="match status" value="1"/>
</dbReference>
<dbReference type="Ensembl" id="ENSSAUT00010025483.1">
    <property type="protein sequence ID" value="ENSSAUP00010024116.1"/>
    <property type="gene ID" value="ENSSAUG00010010012.1"/>
</dbReference>
<protein>
    <submittedName>
        <fullName evidence="15">Abl-interactor 1b</fullName>
    </submittedName>
</protein>
<evidence type="ECO:0000256" key="4">
    <source>
        <dbReference type="ARBA" id="ARBA00010020"/>
    </source>
</evidence>
<reference evidence="15" key="2">
    <citation type="submission" date="2025-08" db="UniProtKB">
        <authorList>
            <consortium name="Ensembl"/>
        </authorList>
    </citation>
    <scope>IDENTIFICATION</scope>
</reference>
<evidence type="ECO:0000256" key="6">
    <source>
        <dbReference type="ARBA" id="ARBA00022490"/>
    </source>
</evidence>
<evidence type="ECO:0000256" key="3">
    <source>
        <dbReference type="ARBA" id="ARBA00004510"/>
    </source>
</evidence>
<feature type="compositionally biased region" description="Gly residues" evidence="12">
    <location>
        <begin position="226"/>
        <end position="241"/>
    </location>
</feature>
<gene>
    <name evidence="15" type="primary">ABI1</name>
    <name evidence="15" type="synonym">LOC115572267</name>
</gene>
<dbReference type="GO" id="GO:0005856">
    <property type="term" value="C:cytoskeleton"/>
    <property type="evidence" value="ECO:0007669"/>
    <property type="project" value="UniProtKB-SubCell"/>
</dbReference>
<dbReference type="GO" id="GO:0001764">
    <property type="term" value="P:neuron migration"/>
    <property type="evidence" value="ECO:0007669"/>
    <property type="project" value="TreeGrafter"/>
</dbReference>
<feature type="domain" description="SH3" evidence="13">
    <location>
        <begin position="417"/>
        <end position="476"/>
    </location>
</feature>
<accession>A0A671VHI8</accession>
<keyword evidence="9" id="KW-0206">Cytoskeleton</keyword>
<feature type="region of interest" description="Disordered" evidence="12">
    <location>
        <begin position="178"/>
        <end position="340"/>
    </location>
</feature>
<dbReference type="InterPro" id="IPR000727">
    <property type="entry name" value="T_SNARE_dom"/>
</dbReference>
<reference evidence="15" key="1">
    <citation type="submission" date="2021-04" db="EMBL/GenBank/DDBJ databases">
        <authorList>
            <consortium name="Wellcome Sanger Institute Data Sharing"/>
        </authorList>
    </citation>
    <scope>NUCLEOTIDE SEQUENCE [LARGE SCALE GENOMIC DNA]</scope>
</reference>
<dbReference type="SUPFAM" id="SSF50044">
    <property type="entry name" value="SH3-domain"/>
    <property type="match status" value="1"/>
</dbReference>
<dbReference type="Gene3D" id="6.10.140.1620">
    <property type="match status" value="1"/>
</dbReference>
<feature type="region of interest" description="Disordered" evidence="12">
    <location>
        <begin position="359"/>
        <end position="392"/>
    </location>
</feature>
<name>A0A671VHI8_SPAAU</name>
<evidence type="ECO:0000256" key="5">
    <source>
        <dbReference type="ARBA" id="ARBA00022443"/>
    </source>
</evidence>
<comment type="similarity">
    <text evidence="4">Belongs to the ABI family.</text>
</comment>
<dbReference type="PRINTS" id="PR00452">
    <property type="entry name" value="SH3DOMAIN"/>
</dbReference>
<evidence type="ECO:0000313" key="15">
    <source>
        <dbReference type="Ensembl" id="ENSSAUP00010024116.1"/>
    </source>
</evidence>